<dbReference type="SUPFAM" id="SSF56784">
    <property type="entry name" value="HAD-like"/>
    <property type="match status" value="1"/>
</dbReference>
<dbReference type="GO" id="GO:0008967">
    <property type="term" value="F:phosphoglycolate phosphatase activity"/>
    <property type="evidence" value="ECO:0007669"/>
    <property type="project" value="UniProtKB-EC"/>
</dbReference>
<protein>
    <recommendedName>
        <fullName evidence="4">phosphoglycolate phosphatase</fullName>
        <ecNumber evidence="4">3.1.3.18</ecNumber>
    </recommendedName>
</protein>
<dbReference type="Gene3D" id="3.40.50.1000">
    <property type="entry name" value="HAD superfamily/HAD-like"/>
    <property type="match status" value="1"/>
</dbReference>
<dbReference type="InterPro" id="IPR023198">
    <property type="entry name" value="PGP-like_dom2"/>
</dbReference>
<comment type="similarity">
    <text evidence="3">Belongs to the HAD-like hydrolase superfamily. CbbY/CbbZ/Gph/YieH family.</text>
</comment>
<evidence type="ECO:0000313" key="6">
    <source>
        <dbReference type="Proteomes" id="UP000656244"/>
    </source>
</evidence>
<dbReference type="PANTHER" id="PTHR43434">
    <property type="entry name" value="PHOSPHOGLYCOLATE PHOSPHATASE"/>
    <property type="match status" value="1"/>
</dbReference>
<dbReference type="PANTHER" id="PTHR43434:SF1">
    <property type="entry name" value="PHOSPHOGLYCOLATE PHOSPHATASE"/>
    <property type="match status" value="1"/>
</dbReference>
<organism evidence="5 6">
    <name type="scientific">Hyunsoonleella aquatilis</name>
    <dbReference type="NCBI Taxonomy" id="2762758"/>
    <lineage>
        <taxon>Bacteria</taxon>
        <taxon>Pseudomonadati</taxon>
        <taxon>Bacteroidota</taxon>
        <taxon>Flavobacteriia</taxon>
        <taxon>Flavobacteriales</taxon>
        <taxon>Flavobacteriaceae</taxon>
    </lineage>
</organism>
<comment type="caution">
    <text evidence="5">The sequence shown here is derived from an EMBL/GenBank/DDBJ whole genome shotgun (WGS) entry which is preliminary data.</text>
</comment>
<gene>
    <name evidence="5" type="ORF">H7U19_01005</name>
</gene>
<dbReference type="InterPro" id="IPR036412">
    <property type="entry name" value="HAD-like_sf"/>
</dbReference>
<dbReference type="SFLD" id="SFLDG01129">
    <property type="entry name" value="C1.5:_HAD__Beta-PGM__Phosphata"/>
    <property type="match status" value="1"/>
</dbReference>
<name>A0A923HEF4_9FLAO</name>
<sequence>MKLILFDIDGTLLDSIKIDDFCFKSTFKKLHNIDLSNADWSDFKHVTDLGLTNEIFEKYLNKQPSCSEIDAIKSEFIKQISSNTKEITQIKGAFEFLELVNSHNDLAIAIATGGWKETAVLKCKAIGIDLDMYVVGSSNDHYDRSRIIQISMDKALKEYRQNFFDSVVYFGDGIWDFEATGKLGINFIGVDSKNDGRLKNAGCKTIIRNFSNPANILNLIP</sequence>
<dbReference type="Gene3D" id="1.10.150.240">
    <property type="entry name" value="Putative phosphatase, domain 2"/>
    <property type="match status" value="1"/>
</dbReference>
<dbReference type="InterPro" id="IPR050155">
    <property type="entry name" value="HAD-like_hydrolase_sf"/>
</dbReference>
<dbReference type="Proteomes" id="UP000656244">
    <property type="component" value="Unassembled WGS sequence"/>
</dbReference>
<dbReference type="EMBL" id="JACNMF010000001">
    <property type="protein sequence ID" value="MBC3756962.1"/>
    <property type="molecule type" value="Genomic_DNA"/>
</dbReference>
<evidence type="ECO:0000256" key="3">
    <source>
        <dbReference type="ARBA" id="ARBA00006171"/>
    </source>
</evidence>
<dbReference type="Pfam" id="PF13419">
    <property type="entry name" value="HAD_2"/>
    <property type="match status" value="1"/>
</dbReference>
<dbReference type="GO" id="GO:0006281">
    <property type="term" value="P:DNA repair"/>
    <property type="evidence" value="ECO:0007669"/>
    <property type="project" value="TreeGrafter"/>
</dbReference>
<comment type="pathway">
    <text evidence="2">Organic acid metabolism; glycolate biosynthesis; glycolate from 2-phosphoglycolate: step 1/1.</text>
</comment>
<dbReference type="SFLD" id="SFLDS00003">
    <property type="entry name" value="Haloacid_Dehalogenase"/>
    <property type="match status" value="1"/>
</dbReference>
<keyword evidence="6" id="KW-1185">Reference proteome</keyword>
<accession>A0A923HEF4</accession>
<proteinExistence type="inferred from homology"/>
<evidence type="ECO:0000256" key="2">
    <source>
        <dbReference type="ARBA" id="ARBA00004818"/>
    </source>
</evidence>
<keyword evidence="5" id="KW-0378">Hydrolase</keyword>
<dbReference type="InterPro" id="IPR041492">
    <property type="entry name" value="HAD_2"/>
</dbReference>
<evidence type="ECO:0000256" key="1">
    <source>
        <dbReference type="ARBA" id="ARBA00000830"/>
    </source>
</evidence>
<comment type="catalytic activity">
    <reaction evidence="1">
        <text>2-phosphoglycolate + H2O = glycolate + phosphate</text>
        <dbReference type="Rhea" id="RHEA:14369"/>
        <dbReference type="ChEBI" id="CHEBI:15377"/>
        <dbReference type="ChEBI" id="CHEBI:29805"/>
        <dbReference type="ChEBI" id="CHEBI:43474"/>
        <dbReference type="ChEBI" id="CHEBI:58033"/>
        <dbReference type="EC" id="3.1.3.18"/>
    </reaction>
</comment>
<evidence type="ECO:0000256" key="4">
    <source>
        <dbReference type="ARBA" id="ARBA00013078"/>
    </source>
</evidence>
<reference evidence="5" key="1">
    <citation type="submission" date="2020-08" db="EMBL/GenBank/DDBJ databases">
        <title>Hyunsoonleella sp. strain SJ7 genome sequencing and assembly.</title>
        <authorList>
            <person name="Kim I."/>
        </authorList>
    </citation>
    <scope>NUCLEOTIDE SEQUENCE</scope>
    <source>
        <strain evidence="5">SJ7</strain>
    </source>
</reference>
<dbReference type="InterPro" id="IPR023214">
    <property type="entry name" value="HAD_sf"/>
</dbReference>
<dbReference type="AlphaFoldDB" id="A0A923HEF4"/>
<dbReference type="RefSeq" id="WP_186557975.1">
    <property type="nucleotide sequence ID" value="NZ_JACNMF010000001.1"/>
</dbReference>
<dbReference type="EC" id="3.1.3.18" evidence="4"/>
<evidence type="ECO:0000313" key="5">
    <source>
        <dbReference type="EMBL" id="MBC3756962.1"/>
    </source>
</evidence>